<dbReference type="GO" id="GO:0009536">
    <property type="term" value="C:plastid"/>
    <property type="evidence" value="ECO:0007669"/>
    <property type="project" value="UniProtKB-SubCell"/>
</dbReference>
<keyword evidence="2" id="KW-0378">Hydrolase</keyword>
<reference evidence="5" key="1">
    <citation type="submission" date="2022-07" db="EMBL/GenBank/DDBJ databases">
        <authorList>
            <person name="Macas J."/>
            <person name="Novak P."/>
            <person name="Neumann P."/>
        </authorList>
    </citation>
    <scope>NUCLEOTIDE SEQUENCE</scope>
</reference>
<dbReference type="GO" id="GO:0005524">
    <property type="term" value="F:ATP binding"/>
    <property type="evidence" value="ECO:0007669"/>
    <property type="project" value="UniProtKB-KW"/>
</dbReference>
<dbReference type="InterPro" id="IPR027417">
    <property type="entry name" value="P-loop_NTPase"/>
</dbReference>
<gene>
    <name evidence="5" type="ORF">CEPIT_LOCUS7962</name>
</gene>
<dbReference type="GO" id="GO:0006281">
    <property type="term" value="P:DNA repair"/>
    <property type="evidence" value="ECO:0007669"/>
    <property type="project" value="UniProtKB-KW"/>
</dbReference>
<dbReference type="Pfam" id="PF05970">
    <property type="entry name" value="PIF1"/>
    <property type="match status" value="1"/>
</dbReference>
<dbReference type="InterPro" id="IPR049163">
    <property type="entry name" value="Pif1-like_2B_dom"/>
</dbReference>
<comment type="similarity">
    <text evidence="2">Belongs to the helicase family.</text>
</comment>
<dbReference type="CDD" id="cd18809">
    <property type="entry name" value="SF1_C_RecD"/>
    <property type="match status" value="1"/>
</dbReference>
<accession>A0AAV0CRU5</accession>
<keyword evidence="2" id="KW-0227">DNA damage</keyword>
<keyword evidence="2" id="KW-0347">Helicase</keyword>
<evidence type="ECO:0000256" key="2">
    <source>
        <dbReference type="RuleBase" id="RU363044"/>
    </source>
</evidence>
<dbReference type="Gene3D" id="3.40.50.300">
    <property type="entry name" value="P-loop containing nucleotide triphosphate hydrolases"/>
    <property type="match status" value="1"/>
</dbReference>
<evidence type="ECO:0000313" key="6">
    <source>
        <dbReference type="Proteomes" id="UP001152523"/>
    </source>
</evidence>
<organism evidence="5 6">
    <name type="scientific">Cuscuta epithymum</name>
    <dbReference type="NCBI Taxonomy" id="186058"/>
    <lineage>
        <taxon>Eukaryota</taxon>
        <taxon>Viridiplantae</taxon>
        <taxon>Streptophyta</taxon>
        <taxon>Embryophyta</taxon>
        <taxon>Tracheophyta</taxon>
        <taxon>Spermatophyta</taxon>
        <taxon>Magnoliopsida</taxon>
        <taxon>eudicotyledons</taxon>
        <taxon>Gunneridae</taxon>
        <taxon>Pentapetalae</taxon>
        <taxon>asterids</taxon>
        <taxon>lamiids</taxon>
        <taxon>Solanales</taxon>
        <taxon>Convolvulaceae</taxon>
        <taxon>Cuscuteae</taxon>
        <taxon>Cuscuta</taxon>
        <taxon>Cuscuta subgen. Cuscuta</taxon>
    </lineage>
</organism>
<dbReference type="Pfam" id="PF21530">
    <property type="entry name" value="Pif1_2B_dom"/>
    <property type="match status" value="1"/>
</dbReference>
<keyword evidence="6" id="KW-1185">Reference proteome</keyword>
<dbReference type="GO" id="GO:0016787">
    <property type="term" value="F:hydrolase activity"/>
    <property type="evidence" value="ECO:0007669"/>
    <property type="project" value="UniProtKB-KW"/>
</dbReference>
<feature type="domain" description="DNA helicase Pif1-like 2B" evidence="4">
    <location>
        <begin position="456"/>
        <end position="502"/>
    </location>
</feature>
<evidence type="ECO:0000313" key="5">
    <source>
        <dbReference type="EMBL" id="CAH9082043.1"/>
    </source>
</evidence>
<keyword evidence="2" id="KW-0233">DNA recombination</keyword>
<dbReference type="GO" id="GO:0043139">
    <property type="term" value="F:5'-3' DNA helicase activity"/>
    <property type="evidence" value="ECO:0007669"/>
    <property type="project" value="UniProtKB-EC"/>
</dbReference>
<dbReference type="PANTHER" id="PTHR10492:SF101">
    <property type="entry name" value="ATP-DEPENDENT DNA HELICASE"/>
    <property type="match status" value="1"/>
</dbReference>
<dbReference type="EC" id="5.6.2.3" evidence="2"/>
<name>A0AAV0CRU5_9ASTE</name>
<dbReference type="GO" id="GO:0000723">
    <property type="term" value="P:telomere maintenance"/>
    <property type="evidence" value="ECO:0007669"/>
    <property type="project" value="InterPro"/>
</dbReference>
<evidence type="ECO:0000259" key="3">
    <source>
        <dbReference type="Pfam" id="PF05970"/>
    </source>
</evidence>
<keyword evidence="2" id="KW-0067">ATP-binding</keyword>
<keyword evidence="2" id="KW-0234">DNA repair</keyword>
<evidence type="ECO:0000256" key="1">
    <source>
        <dbReference type="ARBA" id="ARBA00004474"/>
    </source>
</evidence>
<dbReference type="EMBL" id="CAMAPF010000037">
    <property type="protein sequence ID" value="CAH9082043.1"/>
    <property type="molecule type" value="Genomic_DNA"/>
</dbReference>
<comment type="caution">
    <text evidence="5">The sequence shown here is derived from an EMBL/GenBank/DDBJ whole genome shotgun (WGS) entry which is preliminary data.</text>
</comment>
<dbReference type="PANTHER" id="PTHR10492">
    <property type="match status" value="1"/>
</dbReference>
<dbReference type="Proteomes" id="UP001152523">
    <property type="component" value="Unassembled WGS sequence"/>
</dbReference>
<keyword evidence="2" id="KW-0547">Nucleotide-binding</keyword>
<sequence length="619" mass="69706">MLNDDKDYIDGLIEQSHWATAHELRITFVHLLLQESLSMPSMVWEKCWSYLSDDILYTIRKNLNDQELQLDEKQIKNYCLLEVEKLLQHRGKSLFYYDGMPRVTDLDIPSLDDVLIHEELRYDKHALAEEHARLISALTEDQKRVYETIVSSVEANRGGVFFLYGHGGTGKTYLWKTLSAYIRHQGNIVLNVASSAIASLLLPGGRTAHSRFKIPLTAAEDSTCNIKPGSALAKLIQMTKLIIWDEAPMTNKYCYEALDRTMRDILRHSYGCDGSKPFGAKTIVFGGDFRQILPVIPKGSRQDIVQATLNSSFLWPFCKVLRLTKNMRVRSGSDDLNSANIQWFIDWILKIGDGVLGDNEDGESYIHIPEEFLVPWISDPVTSIVQSTYPDFLTHCTSPSYLMSRAILAPTVDEVDKVNDYMLAQLPSEMKTYFSSDSASLSDSDSSLLQEIHSPEYLNGIKCSGVPSHELKLKVGAPVMLMRNLDQSLGLCNGTRLLVTRLGKNVIEAQMLSGPTAGQKHFIPRLTLTPSDVKLPFTFQRRQFPLMVSYAMTINKSQGQSLENVGIFLRRPVFSHGQLYVAVSRVTSPAGLKFLICDDNGRPTNSTLNVVYKEVFTNL</sequence>
<comment type="subcellular location">
    <subcellularLocation>
        <location evidence="1">Plastid</location>
    </subcellularLocation>
</comment>
<protein>
    <recommendedName>
        <fullName evidence="2">ATP-dependent DNA helicase</fullName>
        <ecNumber evidence="2">5.6.2.3</ecNumber>
    </recommendedName>
</protein>
<evidence type="ECO:0000259" key="4">
    <source>
        <dbReference type="Pfam" id="PF21530"/>
    </source>
</evidence>
<comment type="catalytic activity">
    <reaction evidence="2">
        <text>ATP + H2O = ADP + phosphate + H(+)</text>
        <dbReference type="Rhea" id="RHEA:13065"/>
        <dbReference type="ChEBI" id="CHEBI:15377"/>
        <dbReference type="ChEBI" id="CHEBI:15378"/>
        <dbReference type="ChEBI" id="CHEBI:30616"/>
        <dbReference type="ChEBI" id="CHEBI:43474"/>
        <dbReference type="ChEBI" id="CHEBI:456216"/>
        <dbReference type="EC" id="5.6.2.3"/>
    </reaction>
</comment>
<dbReference type="InterPro" id="IPR010285">
    <property type="entry name" value="DNA_helicase_pif1-like_DEAD"/>
</dbReference>
<dbReference type="AlphaFoldDB" id="A0AAV0CRU5"/>
<feature type="domain" description="DNA helicase Pif1-like DEAD-box helicase" evidence="3">
    <location>
        <begin position="138"/>
        <end position="359"/>
    </location>
</feature>
<dbReference type="GO" id="GO:0006310">
    <property type="term" value="P:DNA recombination"/>
    <property type="evidence" value="ECO:0007669"/>
    <property type="project" value="UniProtKB-KW"/>
</dbReference>
<comment type="cofactor">
    <cofactor evidence="2">
        <name>Mg(2+)</name>
        <dbReference type="ChEBI" id="CHEBI:18420"/>
    </cofactor>
</comment>
<proteinExistence type="inferred from homology"/>
<dbReference type="SUPFAM" id="SSF52540">
    <property type="entry name" value="P-loop containing nucleoside triphosphate hydrolases"/>
    <property type="match status" value="2"/>
</dbReference>